<dbReference type="EMBL" id="VSSQ01054903">
    <property type="protein sequence ID" value="MPN08817.1"/>
    <property type="molecule type" value="Genomic_DNA"/>
</dbReference>
<accession>A0A645F3T3</accession>
<evidence type="ECO:0000313" key="1">
    <source>
        <dbReference type="EMBL" id="MPN08817.1"/>
    </source>
</evidence>
<name>A0A645F3T3_9ZZZZ</name>
<comment type="caution">
    <text evidence="1">The sequence shown here is derived from an EMBL/GenBank/DDBJ whole genome shotgun (WGS) entry which is preliminary data.</text>
</comment>
<reference evidence="1" key="1">
    <citation type="submission" date="2019-08" db="EMBL/GenBank/DDBJ databases">
        <authorList>
            <person name="Kucharzyk K."/>
            <person name="Murdoch R.W."/>
            <person name="Higgins S."/>
            <person name="Loffler F."/>
        </authorList>
    </citation>
    <scope>NUCLEOTIDE SEQUENCE</scope>
</reference>
<protein>
    <submittedName>
        <fullName evidence="1">Uncharacterized protein</fullName>
    </submittedName>
</protein>
<organism evidence="1">
    <name type="scientific">bioreactor metagenome</name>
    <dbReference type="NCBI Taxonomy" id="1076179"/>
    <lineage>
        <taxon>unclassified sequences</taxon>
        <taxon>metagenomes</taxon>
        <taxon>ecological metagenomes</taxon>
    </lineage>
</organism>
<sequence>MGYVDEGRADNVKEAINLSISEMRYEQEVMQRNRMYSAVQNVNANARRAAVFSGIAAAASIFGALSSSD</sequence>
<gene>
    <name evidence="1" type="ORF">SDC9_156102</name>
</gene>
<dbReference type="AlphaFoldDB" id="A0A645F3T3"/>
<proteinExistence type="predicted"/>